<comment type="caution">
    <text evidence="5">The sequence shown here is derived from an EMBL/GenBank/DDBJ whole genome shotgun (WGS) entry which is preliminary data.</text>
</comment>
<dbReference type="GO" id="GO:0005576">
    <property type="term" value="C:extracellular region"/>
    <property type="evidence" value="ECO:0007669"/>
    <property type="project" value="UniProtKB-SubCell"/>
</dbReference>
<name>A0AAN9TU32_9HEMI</name>
<comment type="subcellular location">
    <subcellularLocation>
        <location evidence="1">Secreted</location>
    </subcellularLocation>
</comment>
<evidence type="ECO:0000256" key="4">
    <source>
        <dbReference type="ARBA" id="ARBA00023320"/>
    </source>
</evidence>
<accession>A0AAN9TU32</accession>
<reference evidence="5 6" key="1">
    <citation type="submission" date="2024-03" db="EMBL/GenBank/DDBJ databases">
        <title>Adaptation during the transition from Ophiocordyceps entomopathogen to insect associate is accompanied by gene loss and intensified selection.</title>
        <authorList>
            <person name="Ward C.M."/>
            <person name="Onetto C.A."/>
            <person name="Borneman A.R."/>
        </authorList>
    </citation>
    <scope>NUCLEOTIDE SEQUENCE [LARGE SCALE GENOMIC DNA]</scope>
    <source>
        <strain evidence="5">AWRI1</strain>
        <tissue evidence="5">Single Adult Female</tissue>
    </source>
</reference>
<keyword evidence="6" id="KW-1185">Reference proteome</keyword>
<dbReference type="Pfam" id="PF08259">
    <property type="entry name" value="Periviscerokin"/>
    <property type="match status" value="1"/>
</dbReference>
<evidence type="ECO:0000256" key="1">
    <source>
        <dbReference type="ARBA" id="ARBA00004613"/>
    </source>
</evidence>
<keyword evidence="2" id="KW-0964">Secreted</keyword>
<sequence>MLLKRRNPTGLIPFPRVGKRGYTKWRPNDLGTMKRREGLIPFPRIGKSLDHSKAKTNDDVEFLLAWIGPRLEQNTNSADFSRNILAAQLPEYIHNLQPNERETKLFSGDRINPSKTIDELVLPEDLMNSINELSSKNGNTKLEQDTMTTNLASDGWHSLNLEHVIE</sequence>
<dbReference type="GO" id="GO:0007218">
    <property type="term" value="P:neuropeptide signaling pathway"/>
    <property type="evidence" value="ECO:0007669"/>
    <property type="project" value="UniProtKB-KW"/>
</dbReference>
<protein>
    <submittedName>
        <fullName evidence="5">Uncharacterized protein</fullName>
    </submittedName>
</protein>
<keyword evidence="4" id="KW-0527">Neuropeptide</keyword>
<evidence type="ECO:0000313" key="6">
    <source>
        <dbReference type="Proteomes" id="UP001367676"/>
    </source>
</evidence>
<keyword evidence="3" id="KW-0027">Amidation</keyword>
<dbReference type="InterPro" id="IPR013231">
    <property type="entry name" value="Periviscerokinin"/>
</dbReference>
<dbReference type="Proteomes" id="UP001367676">
    <property type="component" value="Unassembled WGS sequence"/>
</dbReference>
<evidence type="ECO:0000313" key="5">
    <source>
        <dbReference type="EMBL" id="KAK7604912.1"/>
    </source>
</evidence>
<gene>
    <name evidence="5" type="ORF">V9T40_006098</name>
</gene>
<dbReference type="AlphaFoldDB" id="A0AAN9TU32"/>
<proteinExistence type="predicted"/>
<evidence type="ECO:0000256" key="2">
    <source>
        <dbReference type="ARBA" id="ARBA00022525"/>
    </source>
</evidence>
<dbReference type="EMBL" id="JBBCAQ010000003">
    <property type="protein sequence ID" value="KAK7604912.1"/>
    <property type="molecule type" value="Genomic_DNA"/>
</dbReference>
<organism evidence="5 6">
    <name type="scientific">Parthenolecanium corni</name>
    <dbReference type="NCBI Taxonomy" id="536013"/>
    <lineage>
        <taxon>Eukaryota</taxon>
        <taxon>Metazoa</taxon>
        <taxon>Ecdysozoa</taxon>
        <taxon>Arthropoda</taxon>
        <taxon>Hexapoda</taxon>
        <taxon>Insecta</taxon>
        <taxon>Pterygota</taxon>
        <taxon>Neoptera</taxon>
        <taxon>Paraneoptera</taxon>
        <taxon>Hemiptera</taxon>
        <taxon>Sternorrhyncha</taxon>
        <taxon>Coccoidea</taxon>
        <taxon>Coccidae</taxon>
        <taxon>Parthenolecanium</taxon>
    </lineage>
</organism>
<evidence type="ECO:0000256" key="3">
    <source>
        <dbReference type="ARBA" id="ARBA00022815"/>
    </source>
</evidence>